<gene>
    <name evidence="3" type="ORF">PXH66_02505</name>
</gene>
<dbReference type="GO" id="GO:0016787">
    <property type="term" value="F:hydrolase activity"/>
    <property type="evidence" value="ECO:0007669"/>
    <property type="project" value="UniProtKB-KW"/>
</dbReference>
<name>A0AAF0CIS0_9BACT</name>
<reference evidence="3" key="1">
    <citation type="submission" date="2023-03" db="EMBL/GenBank/DDBJ databases">
        <title>Lomoglobus Profundus gen. nov., sp. nov., a novel member of the phylum Verrucomicrobia, isolated from deep-marine sediment of South China Sea.</title>
        <authorList>
            <person name="Ahmad T."/>
            <person name="Ishaq S.E."/>
            <person name="Wang F."/>
        </authorList>
    </citation>
    <scope>NUCLEOTIDE SEQUENCE</scope>
    <source>
        <strain evidence="3">LMO-M01</strain>
    </source>
</reference>
<sequence>MSAIARSRLYLIPSPLASPRVRLVCFAHAGAGASTYQPWAAPLAAHGVEVRAAQYPGRESRWGEPLIDSVDVMAERWAEQWDELAGADGVPVMIYGHSMGVLVAYEVTRRLQKAGSSRMPTLVVLGARNPPHAPRRFPPLHHLSNDAFLQAVAERYGNLPTALLEDAEMRELIAPVLKADFKLVDDYAAESSFDPLTVPLKVLVGVDDSFTTEAAAGEWAKYTVAGCTVDRVEGGHFFHQEQKVEMVARMAKWAEEVAPR</sequence>
<dbReference type="SUPFAM" id="SSF53474">
    <property type="entry name" value="alpha/beta-Hydrolases"/>
    <property type="match status" value="1"/>
</dbReference>
<comment type="similarity">
    <text evidence="1">Belongs to the thioesterase family.</text>
</comment>
<evidence type="ECO:0000256" key="1">
    <source>
        <dbReference type="ARBA" id="ARBA00007169"/>
    </source>
</evidence>
<dbReference type="Gene3D" id="3.40.50.1820">
    <property type="entry name" value="alpha/beta hydrolase"/>
    <property type="match status" value="1"/>
</dbReference>
<evidence type="ECO:0000313" key="3">
    <source>
        <dbReference type="EMBL" id="WED65717.1"/>
    </source>
</evidence>
<proteinExistence type="inferred from homology"/>
<accession>A0AAF0CIS0</accession>
<dbReference type="GO" id="GO:0008610">
    <property type="term" value="P:lipid biosynthetic process"/>
    <property type="evidence" value="ECO:0007669"/>
    <property type="project" value="TreeGrafter"/>
</dbReference>
<dbReference type="Pfam" id="PF00975">
    <property type="entry name" value="Thioesterase"/>
    <property type="match status" value="1"/>
</dbReference>
<keyword evidence="4" id="KW-1185">Reference proteome</keyword>
<keyword evidence="3" id="KW-0378">Hydrolase</keyword>
<dbReference type="KEGG" id="slom:PXH66_02505"/>
<dbReference type="EMBL" id="CP119075">
    <property type="protein sequence ID" value="WED65717.1"/>
    <property type="molecule type" value="Genomic_DNA"/>
</dbReference>
<dbReference type="InterPro" id="IPR029058">
    <property type="entry name" value="AB_hydrolase_fold"/>
</dbReference>
<dbReference type="PANTHER" id="PTHR11487">
    <property type="entry name" value="THIOESTERASE"/>
    <property type="match status" value="1"/>
</dbReference>
<dbReference type="Proteomes" id="UP001218638">
    <property type="component" value="Chromosome"/>
</dbReference>
<dbReference type="RefSeq" id="WP_330930247.1">
    <property type="nucleotide sequence ID" value="NZ_CP119075.1"/>
</dbReference>
<feature type="domain" description="Thioesterase" evidence="2">
    <location>
        <begin position="22"/>
        <end position="250"/>
    </location>
</feature>
<dbReference type="InterPro" id="IPR012223">
    <property type="entry name" value="TEII"/>
</dbReference>
<protein>
    <submittedName>
        <fullName evidence="3">Alpha/beta fold hydrolase</fullName>
    </submittedName>
</protein>
<organism evidence="3 4">
    <name type="scientific">Synoicihabitans lomoniglobus</name>
    <dbReference type="NCBI Taxonomy" id="2909285"/>
    <lineage>
        <taxon>Bacteria</taxon>
        <taxon>Pseudomonadati</taxon>
        <taxon>Verrucomicrobiota</taxon>
        <taxon>Opitutia</taxon>
        <taxon>Opitutales</taxon>
        <taxon>Opitutaceae</taxon>
        <taxon>Synoicihabitans</taxon>
    </lineage>
</organism>
<evidence type="ECO:0000313" key="4">
    <source>
        <dbReference type="Proteomes" id="UP001218638"/>
    </source>
</evidence>
<evidence type="ECO:0000259" key="2">
    <source>
        <dbReference type="Pfam" id="PF00975"/>
    </source>
</evidence>
<dbReference type="PANTHER" id="PTHR11487:SF0">
    <property type="entry name" value="S-ACYL FATTY ACID SYNTHASE THIOESTERASE, MEDIUM CHAIN"/>
    <property type="match status" value="1"/>
</dbReference>
<dbReference type="InterPro" id="IPR001031">
    <property type="entry name" value="Thioesterase"/>
</dbReference>
<dbReference type="AlphaFoldDB" id="A0AAF0CIS0"/>